<gene>
    <name evidence="2" type="ORF">LCGC14_2378380</name>
</gene>
<dbReference type="AlphaFoldDB" id="A0A0F9EWC4"/>
<evidence type="ECO:0000259" key="1">
    <source>
        <dbReference type="Pfam" id="PF10686"/>
    </source>
</evidence>
<dbReference type="EMBL" id="LAZR01035211">
    <property type="protein sequence ID" value="KKL28113.1"/>
    <property type="molecule type" value="Genomic_DNA"/>
</dbReference>
<feature type="domain" description="YspA cpYpsA-related SLOG" evidence="1">
    <location>
        <begin position="10"/>
        <end position="70"/>
    </location>
</feature>
<dbReference type="Pfam" id="PF10686">
    <property type="entry name" value="YAcAr"/>
    <property type="match status" value="1"/>
</dbReference>
<protein>
    <recommendedName>
        <fullName evidence="1">YspA cpYpsA-related SLOG domain-containing protein</fullName>
    </recommendedName>
</protein>
<dbReference type="InterPro" id="IPR019627">
    <property type="entry name" value="YAcAr"/>
</dbReference>
<proteinExistence type="predicted"/>
<name>A0A0F9EWC4_9ZZZZ</name>
<sequence>MSNQSTVNYQVLVCGGRKFKDKETLFTVLNSIKISKVIHGGAKGADSLAKEWAETHDIPQVGIPADWERYGKSAGPIRNQQMLDIYKPDLVIAFPGGRGTADMIKRAREANIIVLKVEE</sequence>
<dbReference type="SUPFAM" id="SSF102405">
    <property type="entry name" value="MCP/YpsA-like"/>
    <property type="match status" value="1"/>
</dbReference>
<comment type="caution">
    <text evidence="2">The sequence shown here is derived from an EMBL/GenBank/DDBJ whole genome shotgun (WGS) entry which is preliminary data.</text>
</comment>
<evidence type="ECO:0000313" key="2">
    <source>
        <dbReference type="EMBL" id="KKL28113.1"/>
    </source>
</evidence>
<accession>A0A0F9EWC4</accession>
<reference evidence="2" key="1">
    <citation type="journal article" date="2015" name="Nature">
        <title>Complex archaea that bridge the gap between prokaryotes and eukaryotes.</title>
        <authorList>
            <person name="Spang A."/>
            <person name="Saw J.H."/>
            <person name="Jorgensen S.L."/>
            <person name="Zaremba-Niedzwiedzka K."/>
            <person name="Martijn J."/>
            <person name="Lind A.E."/>
            <person name="van Eijk R."/>
            <person name="Schleper C."/>
            <person name="Guy L."/>
            <person name="Ettema T.J."/>
        </authorList>
    </citation>
    <scope>NUCLEOTIDE SEQUENCE</scope>
</reference>
<organism evidence="2">
    <name type="scientific">marine sediment metagenome</name>
    <dbReference type="NCBI Taxonomy" id="412755"/>
    <lineage>
        <taxon>unclassified sequences</taxon>
        <taxon>metagenomes</taxon>
        <taxon>ecological metagenomes</taxon>
    </lineage>
</organism>